<feature type="transmembrane region" description="Helical" evidence="11">
    <location>
        <begin position="192"/>
        <end position="212"/>
    </location>
</feature>
<dbReference type="AlphaFoldDB" id="A0A8H7T9E7"/>
<evidence type="ECO:0000259" key="12">
    <source>
        <dbReference type="PROSITE" id="PS50016"/>
    </source>
</evidence>
<keyword evidence="5" id="KW-0862">Zinc</keyword>
<feature type="compositionally biased region" description="Low complexity" evidence="10">
    <location>
        <begin position="399"/>
        <end position="419"/>
    </location>
</feature>
<dbReference type="InterPro" id="IPR019787">
    <property type="entry name" value="Znf_PHD-finger"/>
</dbReference>
<protein>
    <recommendedName>
        <fullName evidence="16">PHD-type domain-containing protein</fullName>
    </recommendedName>
</protein>
<comment type="caution">
    <text evidence="14">The sequence shown here is derived from an EMBL/GenBank/DDBJ whole genome shotgun (WGS) entry which is preliminary data.</text>
</comment>
<dbReference type="CDD" id="cd15489">
    <property type="entry name" value="PHD_SF"/>
    <property type="match status" value="1"/>
</dbReference>
<dbReference type="SMART" id="SM00249">
    <property type="entry name" value="PHD"/>
    <property type="match status" value="1"/>
</dbReference>
<evidence type="ECO:0000256" key="6">
    <source>
        <dbReference type="ARBA" id="ARBA00022989"/>
    </source>
</evidence>
<dbReference type="InterPro" id="IPR011701">
    <property type="entry name" value="MFS"/>
</dbReference>
<keyword evidence="15" id="KW-1185">Reference proteome</keyword>
<dbReference type="PROSITE" id="PS50016">
    <property type="entry name" value="ZF_PHD_2"/>
    <property type="match status" value="1"/>
</dbReference>
<evidence type="ECO:0000256" key="4">
    <source>
        <dbReference type="ARBA" id="ARBA00022771"/>
    </source>
</evidence>
<feature type="region of interest" description="Disordered" evidence="10">
    <location>
        <begin position="387"/>
        <end position="506"/>
    </location>
</feature>
<dbReference type="OrthoDB" id="336088at2759"/>
<gene>
    <name evidence="14" type="ORF">IFR04_011043</name>
</gene>
<evidence type="ECO:0000256" key="10">
    <source>
        <dbReference type="SAM" id="MobiDB-lite"/>
    </source>
</evidence>
<dbReference type="GO" id="GO:0022857">
    <property type="term" value="F:transmembrane transporter activity"/>
    <property type="evidence" value="ECO:0007669"/>
    <property type="project" value="InterPro"/>
</dbReference>
<evidence type="ECO:0000313" key="15">
    <source>
        <dbReference type="Proteomes" id="UP000664132"/>
    </source>
</evidence>
<feature type="transmembrane region" description="Helical" evidence="11">
    <location>
        <begin position="92"/>
        <end position="111"/>
    </location>
</feature>
<evidence type="ECO:0000256" key="9">
    <source>
        <dbReference type="SAM" id="Coils"/>
    </source>
</evidence>
<evidence type="ECO:0000256" key="2">
    <source>
        <dbReference type="ARBA" id="ARBA00022692"/>
    </source>
</evidence>
<dbReference type="Proteomes" id="UP000664132">
    <property type="component" value="Unassembled WGS sequence"/>
</dbReference>
<dbReference type="SUPFAM" id="SSF103473">
    <property type="entry name" value="MFS general substrate transporter"/>
    <property type="match status" value="1"/>
</dbReference>
<comment type="subcellular location">
    <subcellularLocation>
        <location evidence="1">Membrane</location>
        <topology evidence="1">Multi-pass membrane protein</topology>
    </subcellularLocation>
</comment>
<dbReference type="GO" id="GO:0008270">
    <property type="term" value="F:zinc ion binding"/>
    <property type="evidence" value="ECO:0007669"/>
    <property type="project" value="UniProtKB-KW"/>
</dbReference>
<dbReference type="Gene3D" id="3.30.40.10">
    <property type="entry name" value="Zinc/RING finger domain, C3HC4 (zinc finger)"/>
    <property type="match status" value="1"/>
</dbReference>
<feature type="compositionally biased region" description="Basic and acidic residues" evidence="10">
    <location>
        <begin position="424"/>
        <end position="434"/>
    </location>
</feature>
<sequence length="611" mass="65934">MSSLLTVHGVLWSMIDGFCTGSLASFAIARAFAGIGAVFVTLNVVAIIGITFPPGKMRNLSFGFFGFGAPVGGTIGAIVIGIFIQWTQWRWFFLFLAVFGAIPFIALAIVLPPETAVDRGGSVDWFGSFLRLTGLVLFNFVWNILLVTMPTQQTYWAQVFPATVLMSLCPDFIFTAAQIIATNSVRKHDQGIAGSLVSLLQLYGASIGLGFAGTVEAQTDGDGAKPLHGYRGALSLAIGLAAGALIIDLACVRVPKDMREARSGEGGSTGANMEYSVPSSGSRNSGNTQSNDMGWSLDPTDIPSDHYVQHYRQVHSPAWDGGPYIFEGKHEDFCFVCGSSMELFECQTCDTSYHAACMTPSLDPGDVPDFWFCPHCVARELHLPQPSPTTYFTPPPTLTPSTSPSDVSHSRNSSSAHAAPPHRRVYENTRRSSNRDVPVVEPSPVLDPKPNPAVYSSPEKPTAPSTAVPQVSTAASTAPKTGTTKGNTNRPRRSYSPPRKKSKYSAFSSEVDKALAVIHKELEASASVGRAESDLQDKIQMLQQELRLKDGQITLAQRELELAKRNGGTSAGLKAENEQLKAQISRLNSLLDGKDAELRDWRARLKSMIGE</sequence>
<evidence type="ECO:0000313" key="14">
    <source>
        <dbReference type="EMBL" id="KAG4415809.1"/>
    </source>
</evidence>
<evidence type="ECO:0000256" key="5">
    <source>
        <dbReference type="ARBA" id="ARBA00022833"/>
    </source>
</evidence>
<keyword evidence="7 11" id="KW-0472">Membrane</keyword>
<dbReference type="InterPro" id="IPR011011">
    <property type="entry name" value="Znf_FYVE_PHD"/>
</dbReference>
<dbReference type="InterPro" id="IPR036259">
    <property type="entry name" value="MFS_trans_sf"/>
</dbReference>
<feature type="transmembrane region" description="Helical" evidence="11">
    <location>
        <begin position="232"/>
        <end position="252"/>
    </location>
</feature>
<keyword evidence="9" id="KW-0175">Coiled coil</keyword>
<feature type="transmembrane region" description="Helical" evidence="11">
    <location>
        <begin position="64"/>
        <end position="86"/>
    </location>
</feature>
<evidence type="ECO:0000256" key="7">
    <source>
        <dbReference type="ARBA" id="ARBA00023136"/>
    </source>
</evidence>
<feature type="domain" description="Rubredoxin-like" evidence="13">
    <location>
        <begin position="341"/>
        <end position="395"/>
    </location>
</feature>
<evidence type="ECO:0008006" key="16">
    <source>
        <dbReference type="Google" id="ProtNLM"/>
    </source>
</evidence>
<evidence type="ECO:0000256" key="3">
    <source>
        <dbReference type="ARBA" id="ARBA00022723"/>
    </source>
</evidence>
<dbReference type="Pfam" id="PF00628">
    <property type="entry name" value="PHD"/>
    <property type="match status" value="1"/>
</dbReference>
<dbReference type="PROSITE" id="PS01359">
    <property type="entry name" value="ZF_PHD_1"/>
    <property type="match status" value="1"/>
</dbReference>
<dbReference type="Gene3D" id="1.20.1250.20">
    <property type="entry name" value="MFS general substrate transporter like domains"/>
    <property type="match status" value="1"/>
</dbReference>
<organism evidence="14 15">
    <name type="scientific">Cadophora malorum</name>
    <dbReference type="NCBI Taxonomy" id="108018"/>
    <lineage>
        <taxon>Eukaryota</taxon>
        <taxon>Fungi</taxon>
        <taxon>Dikarya</taxon>
        <taxon>Ascomycota</taxon>
        <taxon>Pezizomycotina</taxon>
        <taxon>Leotiomycetes</taxon>
        <taxon>Helotiales</taxon>
        <taxon>Ploettnerulaceae</taxon>
        <taxon>Cadophora</taxon>
    </lineage>
</organism>
<feature type="transmembrane region" description="Helical" evidence="11">
    <location>
        <begin position="123"/>
        <end position="147"/>
    </location>
</feature>
<proteinExistence type="predicted"/>
<dbReference type="InterPro" id="IPR013083">
    <property type="entry name" value="Znf_RING/FYVE/PHD"/>
</dbReference>
<keyword evidence="2 11" id="KW-0812">Transmembrane</keyword>
<dbReference type="GO" id="GO:0005506">
    <property type="term" value="F:iron ion binding"/>
    <property type="evidence" value="ECO:0007669"/>
    <property type="project" value="InterPro"/>
</dbReference>
<feature type="region of interest" description="Disordered" evidence="10">
    <location>
        <begin position="260"/>
        <end position="294"/>
    </location>
</feature>
<keyword evidence="6 11" id="KW-1133">Transmembrane helix</keyword>
<evidence type="ECO:0000259" key="13">
    <source>
        <dbReference type="PROSITE" id="PS50903"/>
    </source>
</evidence>
<dbReference type="SUPFAM" id="SSF57903">
    <property type="entry name" value="FYVE/PHD zinc finger"/>
    <property type="match status" value="1"/>
</dbReference>
<dbReference type="GO" id="GO:0016020">
    <property type="term" value="C:membrane"/>
    <property type="evidence" value="ECO:0007669"/>
    <property type="project" value="UniProtKB-SubCell"/>
</dbReference>
<evidence type="ECO:0000256" key="11">
    <source>
        <dbReference type="SAM" id="Phobius"/>
    </source>
</evidence>
<dbReference type="PROSITE" id="PS50903">
    <property type="entry name" value="RUBREDOXIN_LIKE"/>
    <property type="match status" value="1"/>
</dbReference>
<feature type="compositionally biased region" description="Polar residues" evidence="10">
    <location>
        <begin position="463"/>
        <end position="489"/>
    </location>
</feature>
<dbReference type="InterPro" id="IPR001965">
    <property type="entry name" value="Znf_PHD"/>
</dbReference>
<feature type="transmembrane region" description="Helical" evidence="11">
    <location>
        <begin position="27"/>
        <end position="52"/>
    </location>
</feature>
<evidence type="ECO:0000256" key="1">
    <source>
        <dbReference type="ARBA" id="ARBA00004141"/>
    </source>
</evidence>
<dbReference type="EMBL" id="JAFJYH010000207">
    <property type="protein sequence ID" value="KAG4415809.1"/>
    <property type="molecule type" value="Genomic_DNA"/>
</dbReference>
<dbReference type="Pfam" id="PF07690">
    <property type="entry name" value="MFS_1"/>
    <property type="match status" value="1"/>
</dbReference>
<dbReference type="InterPro" id="IPR024934">
    <property type="entry name" value="Rubredoxin-like_dom"/>
</dbReference>
<dbReference type="InterPro" id="IPR019786">
    <property type="entry name" value="Zinc_finger_PHD-type_CS"/>
</dbReference>
<feature type="transmembrane region" description="Helical" evidence="11">
    <location>
        <begin position="159"/>
        <end position="180"/>
    </location>
</feature>
<keyword evidence="4 8" id="KW-0863">Zinc-finger</keyword>
<feature type="coiled-coil region" evidence="9">
    <location>
        <begin position="570"/>
        <end position="597"/>
    </location>
</feature>
<keyword evidence="3" id="KW-0479">Metal-binding</keyword>
<reference evidence="14" key="1">
    <citation type="submission" date="2021-02" db="EMBL/GenBank/DDBJ databases">
        <title>Genome sequence Cadophora malorum strain M34.</title>
        <authorList>
            <person name="Stefanovic E."/>
            <person name="Vu D."/>
            <person name="Scully C."/>
            <person name="Dijksterhuis J."/>
            <person name="Roader J."/>
            <person name="Houbraken J."/>
        </authorList>
    </citation>
    <scope>NUCLEOTIDE SEQUENCE</scope>
    <source>
        <strain evidence="14">M34</strain>
    </source>
</reference>
<name>A0A8H7T9E7_9HELO</name>
<feature type="domain" description="PHD-type" evidence="12">
    <location>
        <begin position="331"/>
        <end position="379"/>
    </location>
</feature>
<evidence type="ECO:0000256" key="8">
    <source>
        <dbReference type="PROSITE-ProRule" id="PRU00146"/>
    </source>
</evidence>
<dbReference type="PANTHER" id="PTHR42718:SF41">
    <property type="entry name" value="MFS TRANSPORTER OF UNKOWN SPECIFICITY (AFU_ORTHOLOGUE AFUA_5G09940)-RELATED"/>
    <property type="match status" value="1"/>
</dbReference>
<feature type="compositionally biased region" description="Basic residues" evidence="10">
    <location>
        <begin position="490"/>
        <end position="503"/>
    </location>
</feature>
<feature type="compositionally biased region" description="Polar residues" evidence="10">
    <location>
        <begin position="277"/>
        <end position="293"/>
    </location>
</feature>
<accession>A0A8H7T9E7</accession>
<dbReference type="PANTHER" id="PTHR42718">
    <property type="entry name" value="MAJOR FACILITATOR SUPERFAMILY MULTIDRUG TRANSPORTER MFSC"/>
    <property type="match status" value="1"/>
</dbReference>